<keyword evidence="2" id="KW-1185">Reference proteome</keyword>
<dbReference type="AlphaFoldDB" id="I4ECF4"/>
<dbReference type="RefSeq" id="WP_008474491.1">
    <property type="nucleotide sequence ID" value="NZ_CAGS01000006.1"/>
</dbReference>
<name>I4ECF4_9BACT</name>
<protein>
    <recommendedName>
        <fullName evidence="3">Integrase</fullName>
    </recommendedName>
</protein>
<comment type="caution">
    <text evidence="1">The sequence shown here is derived from an EMBL/GenBank/DDBJ whole genome shotgun (WGS) entry which is preliminary data.</text>
</comment>
<gene>
    <name evidence="1" type="ORF">NITHO_1030020</name>
</gene>
<evidence type="ECO:0008006" key="3">
    <source>
        <dbReference type="Google" id="ProtNLM"/>
    </source>
</evidence>
<sequence>MGKKRGHGEGSIYERTDGLWCSQVDLGYVNGKRQYIYGKTRREVAEKLKVALRAQQQGLSVAYERPDGCPVPHPLA</sequence>
<reference evidence="1 2" key="1">
    <citation type="journal article" date="2012" name="ISME J.">
        <title>Nitrification expanded: discovery, physiology and genomics of a nitrite-oxidizing bacterium from the phylum Chloroflexi.</title>
        <authorList>
            <person name="Sorokin D.Y."/>
            <person name="Lucker S."/>
            <person name="Vejmelkova D."/>
            <person name="Kostrikina N.A."/>
            <person name="Kleerebezem R."/>
            <person name="Rijpstra W.I."/>
            <person name="Damste J.S."/>
            <person name="Le Paslier D."/>
            <person name="Muyzer G."/>
            <person name="Wagner M."/>
            <person name="van Loosdrecht M.C."/>
            <person name="Daims H."/>
        </authorList>
    </citation>
    <scope>NUCLEOTIDE SEQUENCE [LARGE SCALE GENOMIC DNA]</scope>
    <source>
        <strain evidence="2">none</strain>
    </source>
</reference>
<organism evidence="1 2">
    <name type="scientific">Nitrolancea hollandica Lb</name>
    <dbReference type="NCBI Taxonomy" id="1129897"/>
    <lineage>
        <taxon>Bacteria</taxon>
        <taxon>Pseudomonadati</taxon>
        <taxon>Thermomicrobiota</taxon>
        <taxon>Thermomicrobia</taxon>
        <taxon>Sphaerobacterales</taxon>
        <taxon>Sphaerobacterineae</taxon>
        <taxon>Sphaerobacteraceae</taxon>
        <taxon>Nitrolancea</taxon>
    </lineage>
</organism>
<dbReference type="EMBL" id="CAGS01000006">
    <property type="protein sequence ID" value="CCF82366.1"/>
    <property type="molecule type" value="Genomic_DNA"/>
</dbReference>
<dbReference type="Proteomes" id="UP000004221">
    <property type="component" value="Unassembled WGS sequence"/>
</dbReference>
<evidence type="ECO:0000313" key="2">
    <source>
        <dbReference type="Proteomes" id="UP000004221"/>
    </source>
</evidence>
<evidence type="ECO:0000313" key="1">
    <source>
        <dbReference type="EMBL" id="CCF82366.1"/>
    </source>
</evidence>
<accession>I4ECF4</accession>
<proteinExistence type="predicted"/>